<evidence type="ECO:0000313" key="21">
    <source>
        <dbReference type="Proteomes" id="UP001597399"/>
    </source>
</evidence>
<evidence type="ECO:0000256" key="10">
    <source>
        <dbReference type="ARBA" id="ARBA00022982"/>
    </source>
</evidence>
<evidence type="ECO:0000256" key="6">
    <source>
        <dbReference type="ARBA" id="ARBA00022475"/>
    </source>
</evidence>
<evidence type="ECO:0000256" key="14">
    <source>
        <dbReference type="PIRNR" id="PIRNR000292"/>
    </source>
</evidence>
<evidence type="ECO:0000256" key="1">
    <source>
        <dbReference type="ARBA" id="ARBA00000725"/>
    </source>
</evidence>
<comment type="function">
    <text evidence="14">Catalyzes quinol oxidation with the concomitant reduction of oxygen to water. Subunit II transfers the electrons from a quinol to the binuclear center of the catalytic subunit I.</text>
</comment>
<keyword evidence="21" id="KW-1185">Reference proteome</keyword>
<feature type="transmembrane region" description="Helical" evidence="17">
    <location>
        <begin position="90"/>
        <end position="110"/>
    </location>
</feature>
<dbReference type="NCBIfam" id="TIGR01432">
    <property type="entry name" value="QOXA"/>
    <property type="match status" value="1"/>
</dbReference>
<comment type="subcellular location">
    <subcellularLocation>
        <location evidence="2 15">Cell membrane</location>
        <topology evidence="2 15">Multi-pass membrane protein</topology>
    </subcellularLocation>
</comment>
<keyword evidence="12 14" id="KW-0560">Oxidoreductase</keyword>
<dbReference type="PROSITE" id="PS50999">
    <property type="entry name" value="COX2_TM"/>
    <property type="match status" value="1"/>
</dbReference>
<dbReference type="InterPro" id="IPR034227">
    <property type="entry name" value="CuRO_UO_II"/>
</dbReference>
<accession>A0ABW5S7H0</accession>
<keyword evidence="5 14" id="KW-0813">Transport</keyword>
<dbReference type="Gene3D" id="1.10.287.90">
    <property type="match status" value="1"/>
</dbReference>
<dbReference type="PANTHER" id="PTHR22888:SF18">
    <property type="entry name" value="CYTOCHROME BO(3) UBIQUINOL OXIDASE SUBUNIT 2"/>
    <property type="match status" value="1"/>
</dbReference>
<evidence type="ECO:0000256" key="4">
    <source>
        <dbReference type="ARBA" id="ARBA00016131"/>
    </source>
</evidence>
<comment type="similarity">
    <text evidence="3 14 15">Belongs to the cytochrome c oxidase subunit 2 family.</text>
</comment>
<feature type="domain" description="Cytochrome oxidase subunit II transmembrane region profile" evidence="19">
    <location>
        <begin position="24"/>
        <end position="120"/>
    </location>
</feature>
<dbReference type="SUPFAM" id="SSF49503">
    <property type="entry name" value="Cupredoxins"/>
    <property type="match status" value="1"/>
</dbReference>
<evidence type="ECO:0000256" key="15">
    <source>
        <dbReference type="RuleBase" id="RU000456"/>
    </source>
</evidence>
<keyword evidence="11 17" id="KW-1133">Transmembrane helix</keyword>
<dbReference type="RefSeq" id="WP_253060596.1">
    <property type="nucleotide sequence ID" value="NZ_JAMXWM010000006.1"/>
</dbReference>
<dbReference type="CDD" id="cd04212">
    <property type="entry name" value="CuRO_UO_II"/>
    <property type="match status" value="1"/>
</dbReference>
<evidence type="ECO:0000256" key="5">
    <source>
        <dbReference type="ARBA" id="ARBA00022448"/>
    </source>
</evidence>
<evidence type="ECO:0000259" key="18">
    <source>
        <dbReference type="PROSITE" id="PS50857"/>
    </source>
</evidence>
<reference evidence="21" key="1">
    <citation type="journal article" date="2019" name="Int. J. Syst. Evol. Microbiol.">
        <title>The Global Catalogue of Microorganisms (GCM) 10K type strain sequencing project: providing services to taxonomists for standard genome sequencing and annotation.</title>
        <authorList>
            <consortium name="The Broad Institute Genomics Platform"/>
            <consortium name="The Broad Institute Genome Sequencing Center for Infectious Disease"/>
            <person name="Wu L."/>
            <person name="Ma J."/>
        </authorList>
    </citation>
    <scope>NUCLEOTIDE SEQUENCE [LARGE SCALE GENOMIC DNA]</scope>
    <source>
        <strain evidence="21">TISTR 2466</strain>
    </source>
</reference>
<evidence type="ECO:0000256" key="9">
    <source>
        <dbReference type="ARBA" id="ARBA00022729"/>
    </source>
</evidence>
<evidence type="ECO:0000256" key="17">
    <source>
        <dbReference type="SAM" id="Phobius"/>
    </source>
</evidence>
<keyword evidence="9" id="KW-0732">Signal</keyword>
<gene>
    <name evidence="20" type="primary">qoxA</name>
    <name evidence="20" type="ORF">ACFSUE_18335</name>
</gene>
<keyword evidence="7 14" id="KW-0679">Respiratory chain</keyword>
<evidence type="ECO:0000256" key="3">
    <source>
        <dbReference type="ARBA" id="ARBA00007866"/>
    </source>
</evidence>
<dbReference type="InterPro" id="IPR008972">
    <property type="entry name" value="Cupredoxin"/>
</dbReference>
<dbReference type="InterPro" id="IPR045187">
    <property type="entry name" value="CcO_II"/>
</dbReference>
<evidence type="ECO:0000256" key="2">
    <source>
        <dbReference type="ARBA" id="ARBA00004651"/>
    </source>
</evidence>
<dbReference type="Pfam" id="PF00116">
    <property type="entry name" value="COX2"/>
    <property type="match status" value="1"/>
</dbReference>
<dbReference type="PROSITE" id="PS51257">
    <property type="entry name" value="PROKAR_LIPOPROTEIN"/>
    <property type="match status" value="1"/>
</dbReference>
<proteinExistence type="inferred from homology"/>
<dbReference type="InterPro" id="IPR011759">
    <property type="entry name" value="Cyt_c_oxidase_su2_TM_dom"/>
</dbReference>
<keyword evidence="6 14" id="KW-1003">Cell membrane</keyword>
<dbReference type="PRINTS" id="PR01166">
    <property type="entry name" value="CYCOXIDASEII"/>
</dbReference>
<evidence type="ECO:0000259" key="19">
    <source>
        <dbReference type="PROSITE" id="PS50999"/>
    </source>
</evidence>
<comment type="caution">
    <text evidence="20">The sequence shown here is derived from an EMBL/GenBank/DDBJ whole genome shotgun (WGS) entry which is preliminary data.</text>
</comment>
<dbReference type="EC" id="1.10.3.-" evidence="14"/>
<feature type="domain" description="Cytochrome oxidase subunit II copper A binding" evidence="18">
    <location>
        <begin position="131"/>
        <end position="243"/>
    </location>
</feature>
<feature type="region of interest" description="Disordered" evidence="16">
    <location>
        <begin position="295"/>
        <end position="319"/>
    </location>
</feature>
<dbReference type="InterPro" id="IPR006332">
    <property type="entry name" value="QoxA"/>
</dbReference>
<sequence>MKKLKTHIKSMLLLLAAPMLTLLAGCSDKIAVLNPQGPVARSQYHLIIWSLIMMSLVLAIVLILFVYVLARYGRKKSSGYDPEDTGNRKLEIIWMIVPVVICVLLAVPTVKTLFSLSNPPKATAMESKTAGKTLTIDVTSVQWKWLFRYPDQKIETVNYVVIPAGTPVKFRLHAYDAMNAFWVPELGGQQYTMTDMPMKLWLQADKPGNYDGRSSNYSGKSFAQMTFKVMARSAADFDSWVQAVKSNKPVLTHEKYMELLKPNTVKSQTFSSYPELVSKDFNKAQMEALMNGESVETDKMNNMDMDNENNGEGGHGHND</sequence>
<dbReference type="InterPro" id="IPR006333">
    <property type="entry name" value="Cyt_o_ubiquinol_oxidase_su2"/>
</dbReference>
<dbReference type="Proteomes" id="UP001597399">
    <property type="component" value="Unassembled WGS sequence"/>
</dbReference>
<keyword evidence="13 14" id="KW-0472">Membrane</keyword>
<keyword evidence="10 14" id="KW-0249">Electron transport</keyword>
<dbReference type="PROSITE" id="PS50857">
    <property type="entry name" value="COX2_CUA"/>
    <property type="match status" value="1"/>
</dbReference>
<feature type="transmembrane region" description="Helical" evidence="17">
    <location>
        <begin position="44"/>
        <end position="69"/>
    </location>
</feature>
<protein>
    <recommendedName>
        <fullName evidence="4 14">Quinol oxidase subunit 2</fullName>
        <ecNumber evidence="14">1.10.3.-</ecNumber>
    </recommendedName>
</protein>
<dbReference type="Gene3D" id="2.60.40.420">
    <property type="entry name" value="Cupredoxins - blue copper proteins"/>
    <property type="match status" value="1"/>
</dbReference>
<evidence type="ECO:0000256" key="16">
    <source>
        <dbReference type="SAM" id="MobiDB-lite"/>
    </source>
</evidence>
<name>A0ABW5S7H0_9BACL</name>
<keyword evidence="8 15" id="KW-0812">Transmembrane</keyword>
<dbReference type="InterPro" id="IPR002429">
    <property type="entry name" value="CcO_II-like_C"/>
</dbReference>
<dbReference type="SUPFAM" id="SSF81464">
    <property type="entry name" value="Cytochrome c oxidase subunit II-like, transmembrane region"/>
    <property type="match status" value="1"/>
</dbReference>
<dbReference type="PIRSF" id="PIRSF000292">
    <property type="entry name" value="Ubi_od_II"/>
    <property type="match status" value="1"/>
</dbReference>
<evidence type="ECO:0000256" key="13">
    <source>
        <dbReference type="ARBA" id="ARBA00023136"/>
    </source>
</evidence>
<evidence type="ECO:0000256" key="11">
    <source>
        <dbReference type="ARBA" id="ARBA00022989"/>
    </source>
</evidence>
<organism evidence="20 21">
    <name type="scientific">Sporolactobacillus shoreicorticis</name>
    <dbReference type="NCBI Taxonomy" id="1923877"/>
    <lineage>
        <taxon>Bacteria</taxon>
        <taxon>Bacillati</taxon>
        <taxon>Bacillota</taxon>
        <taxon>Bacilli</taxon>
        <taxon>Bacillales</taxon>
        <taxon>Sporolactobacillaceae</taxon>
        <taxon>Sporolactobacillus</taxon>
    </lineage>
</organism>
<dbReference type="PANTHER" id="PTHR22888">
    <property type="entry name" value="CYTOCHROME C OXIDASE, SUBUNIT II"/>
    <property type="match status" value="1"/>
</dbReference>
<evidence type="ECO:0000256" key="7">
    <source>
        <dbReference type="ARBA" id="ARBA00022660"/>
    </source>
</evidence>
<evidence type="ECO:0000256" key="8">
    <source>
        <dbReference type="ARBA" id="ARBA00022692"/>
    </source>
</evidence>
<evidence type="ECO:0000313" key="20">
    <source>
        <dbReference type="EMBL" id="MFD2695562.1"/>
    </source>
</evidence>
<comment type="catalytic activity">
    <reaction evidence="1 14">
        <text>2 a quinol + O2 = 2 a quinone + 2 H2O</text>
        <dbReference type="Rhea" id="RHEA:55376"/>
        <dbReference type="ChEBI" id="CHEBI:15377"/>
        <dbReference type="ChEBI" id="CHEBI:15379"/>
        <dbReference type="ChEBI" id="CHEBI:24646"/>
        <dbReference type="ChEBI" id="CHEBI:132124"/>
    </reaction>
</comment>
<dbReference type="Pfam" id="PF02790">
    <property type="entry name" value="COX2_TM"/>
    <property type="match status" value="1"/>
</dbReference>
<evidence type="ECO:0000256" key="12">
    <source>
        <dbReference type="ARBA" id="ARBA00023002"/>
    </source>
</evidence>
<dbReference type="EMBL" id="JBHUMQ010000049">
    <property type="protein sequence ID" value="MFD2695562.1"/>
    <property type="molecule type" value="Genomic_DNA"/>
</dbReference>
<dbReference type="InterPro" id="IPR036257">
    <property type="entry name" value="Cyt_c_oxidase_su2_TM_sf"/>
</dbReference>